<evidence type="ECO:0000313" key="6">
    <source>
        <dbReference type="EMBL" id="BBY46972.1"/>
    </source>
</evidence>
<accession>A0A7I7RQY5</accession>
<reference evidence="6 7" key="1">
    <citation type="journal article" date="2019" name="Emerg. Microbes Infect.">
        <title>Comprehensive subspecies identification of 175 nontuberculous mycobacteria species based on 7547 genomic profiles.</title>
        <authorList>
            <person name="Matsumoto Y."/>
            <person name="Kinjo T."/>
            <person name="Motooka D."/>
            <person name="Nabeya D."/>
            <person name="Jung N."/>
            <person name="Uechi K."/>
            <person name="Horii T."/>
            <person name="Iida T."/>
            <person name="Fujita J."/>
            <person name="Nakamura S."/>
        </authorList>
    </citation>
    <scope>NUCLEOTIDE SEQUENCE [LARGE SCALE GENOMIC DNA]</scope>
    <source>
        <strain evidence="6 7">JCM 18538</strain>
    </source>
</reference>
<comment type="similarity">
    <text evidence="1">Belongs to the intradiol ring-cleavage dioxygenase family.</text>
</comment>
<proteinExistence type="inferred from homology"/>
<dbReference type="NCBIfam" id="TIGR02423">
    <property type="entry name" value="protocat_alph"/>
    <property type="match status" value="1"/>
</dbReference>
<sequence length="209" mass="22503">MGDRIPLGHRAHRRDPDTRGGGPMSTLLTATPGQTVGPFFGYALPFDRCHELVPPSSPNAVQLSGIVTDGDGRPVPDALLEIWQADVDGTVPRAAGSLHRDGFTFTGWGRASTGDDGRYSFSTVIPGPTSPGTAPFILVTVFARGLLNRLFTRAYVPGDHLGEDPLLASLPAERRETLIATRDEGGLRFDVSLQGPRETVFLRYPGQQR</sequence>
<keyword evidence="3" id="KW-0560">Oxidoreductase</keyword>
<dbReference type="Pfam" id="PF00775">
    <property type="entry name" value="Dioxygenase_C"/>
    <property type="match status" value="1"/>
</dbReference>
<dbReference type="EMBL" id="AP022593">
    <property type="protein sequence ID" value="BBY46972.1"/>
    <property type="molecule type" value="Genomic_DNA"/>
</dbReference>
<gene>
    <name evidence="6" type="primary">pcaG</name>
    <name evidence="6" type="ORF">MARA_04400</name>
</gene>
<dbReference type="InterPro" id="IPR000627">
    <property type="entry name" value="Intradiol_dOase_C"/>
</dbReference>
<keyword evidence="7" id="KW-1185">Reference proteome</keyword>
<dbReference type="PANTHER" id="PTHR33711:SF9">
    <property type="entry name" value="PROTOCATECHUATE 3,4-DIOXYGENASE ALPHA CHAIN"/>
    <property type="match status" value="1"/>
</dbReference>
<dbReference type="Proteomes" id="UP000467428">
    <property type="component" value="Chromosome"/>
</dbReference>
<dbReference type="KEGG" id="marz:MARA_04400"/>
<evidence type="ECO:0000256" key="1">
    <source>
        <dbReference type="ARBA" id="ARBA00007825"/>
    </source>
</evidence>
<protein>
    <submittedName>
        <fullName evidence="6">Protocatechuate 3,4-dioxygenase subunit alpha</fullName>
    </submittedName>
</protein>
<organism evidence="6 7">
    <name type="scientific">Mycolicibacterium arabiense</name>
    <dbReference type="NCBI Taxonomy" id="1286181"/>
    <lineage>
        <taxon>Bacteria</taxon>
        <taxon>Bacillati</taxon>
        <taxon>Actinomycetota</taxon>
        <taxon>Actinomycetes</taxon>
        <taxon>Mycobacteriales</taxon>
        <taxon>Mycobacteriaceae</taxon>
        <taxon>Mycolicibacterium</taxon>
    </lineage>
</organism>
<feature type="domain" description="Intradiol ring-cleavage dioxygenases" evidence="5">
    <location>
        <begin position="60"/>
        <end position="183"/>
    </location>
</feature>
<dbReference type="Gene3D" id="2.60.130.10">
    <property type="entry name" value="Aromatic compound dioxygenase"/>
    <property type="match status" value="1"/>
</dbReference>
<feature type="region of interest" description="Disordered" evidence="4">
    <location>
        <begin position="1"/>
        <end position="25"/>
    </location>
</feature>
<dbReference type="InterPro" id="IPR012786">
    <property type="entry name" value="Protocat_dOase_a"/>
</dbReference>
<evidence type="ECO:0000256" key="2">
    <source>
        <dbReference type="ARBA" id="ARBA00022964"/>
    </source>
</evidence>
<evidence type="ECO:0000256" key="4">
    <source>
        <dbReference type="SAM" id="MobiDB-lite"/>
    </source>
</evidence>
<evidence type="ECO:0000256" key="3">
    <source>
        <dbReference type="ARBA" id="ARBA00023002"/>
    </source>
</evidence>
<dbReference type="AlphaFoldDB" id="A0A7I7RQY5"/>
<keyword evidence="2 6" id="KW-0223">Dioxygenase</keyword>
<dbReference type="GO" id="GO:0018578">
    <property type="term" value="F:protocatechuate 3,4-dioxygenase activity"/>
    <property type="evidence" value="ECO:0007669"/>
    <property type="project" value="InterPro"/>
</dbReference>
<name>A0A7I7RQY5_9MYCO</name>
<dbReference type="InterPro" id="IPR015889">
    <property type="entry name" value="Intradiol_dOase_core"/>
</dbReference>
<geneLocation type="plasmid" evidence="7">
    <name>pjcm18538 dna</name>
</geneLocation>
<dbReference type="GO" id="GO:0008199">
    <property type="term" value="F:ferric iron binding"/>
    <property type="evidence" value="ECO:0007669"/>
    <property type="project" value="InterPro"/>
</dbReference>
<evidence type="ECO:0000259" key="5">
    <source>
        <dbReference type="Pfam" id="PF00775"/>
    </source>
</evidence>
<dbReference type="SUPFAM" id="SSF49482">
    <property type="entry name" value="Aromatic compound dioxygenase"/>
    <property type="match status" value="1"/>
</dbReference>
<dbReference type="InterPro" id="IPR050770">
    <property type="entry name" value="Intradiol_RC_Dioxygenase"/>
</dbReference>
<dbReference type="PANTHER" id="PTHR33711">
    <property type="entry name" value="DIOXYGENASE, PUTATIVE (AFU_ORTHOLOGUE AFUA_2G02910)-RELATED"/>
    <property type="match status" value="1"/>
</dbReference>
<evidence type="ECO:0000313" key="7">
    <source>
        <dbReference type="Proteomes" id="UP000467428"/>
    </source>
</evidence>